<evidence type="ECO:0000313" key="3">
    <source>
        <dbReference type="Proteomes" id="UP000639403"/>
    </source>
</evidence>
<evidence type="ECO:0000313" key="2">
    <source>
        <dbReference type="EMBL" id="KAF9796108.1"/>
    </source>
</evidence>
<dbReference type="Proteomes" id="UP000639403">
    <property type="component" value="Unassembled WGS sequence"/>
</dbReference>
<comment type="caution">
    <text evidence="2">The sequence shown here is derived from an EMBL/GenBank/DDBJ whole genome shotgun (WGS) entry which is preliminary data.</text>
</comment>
<feature type="compositionally biased region" description="Polar residues" evidence="1">
    <location>
        <begin position="18"/>
        <end position="34"/>
    </location>
</feature>
<feature type="region of interest" description="Disordered" evidence="1">
    <location>
        <begin position="1"/>
        <end position="105"/>
    </location>
</feature>
<dbReference type="EMBL" id="JADOXO010001404">
    <property type="protein sequence ID" value="KAF9796108.1"/>
    <property type="molecule type" value="Genomic_DNA"/>
</dbReference>
<evidence type="ECO:0000256" key="1">
    <source>
        <dbReference type="SAM" id="MobiDB-lite"/>
    </source>
</evidence>
<sequence>MIFLPRASMSSGCPARALTTTDAGQPRSAVNTLRSAKRRSPPGAAKQPAAHAPHRALCRGATKASDADRAQSAGSVQRSSVQAAGAHTTHLKLGGPRVLTSTHTD</sequence>
<organism evidence="2 3">
    <name type="scientific">Rhodonia placenta</name>
    <dbReference type="NCBI Taxonomy" id="104341"/>
    <lineage>
        <taxon>Eukaryota</taxon>
        <taxon>Fungi</taxon>
        <taxon>Dikarya</taxon>
        <taxon>Basidiomycota</taxon>
        <taxon>Agaricomycotina</taxon>
        <taxon>Agaricomycetes</taxon>
        <taxon>Polyporales</taxon>
        <taxon>Adustoporiaceae</taxon>
        <taxon>Rhodonia</taxon>
    </lineage>
</organism>
<name>A0A8H7TVB5_9APHY</name>
<proteinExistence type="predicted"/>
<reference evidence="2" key="2">
    <citation type="journal article" name="Front. Microbiol.">
        <title>Degradative Capacity of Two Strains of Rhodonia placenta: From Phenotype to Genotype.</title>
        <authorList>
            <person name="Kolle M."/>
            <person name="Horta M.A.C."/>
            <person name="Nowrousian M."/>
            <person name="Ohm R.A."/>
            <person name="Benz J.P."/>
            <person name="Pilgard A."/>
        </authorList>
    </citation>
    <scope>NUCLEOTIDE SEQUENCE</scope>
    <source>
        <strain evidence="2">FPRL280</strain>
    </source>
</reference>
<gene>
    <name evidence="2" type="ORF">IEO21_11034</name>
</gene>
<reference evidence="2" key="1">
    <citation type="submission" date="2020-11" db="EMBL/GenBank/DDBJ databases">
        <authorList>
            <person name="Koelle M."/>
            <person name="Horta M.A.C."/>
            <person name="Nowrousian M."/>
            <person name="Ohm R.A."/>
            <person name="Benz P."/>
            <person name="Pilgard A."/>
        </authorList>
    </citation>
    <scope>NUCLEOTIDE SEQUENCE</scope>
    <source>
        <strain evidence="2">FPRL280</strain>
    </source>
</reference>
<dbReference type="AlphaFoldDB" id="A0A8H7TVB5"/>
<feature type="compositionally biased region" description="Polar residues" evidence="1">
    <location>
        <begin position="72"/>
        <end position="82"/>
    </location>
</feature>
<accession>A0A8H7TVB5</accession>
<protein>
    <submittedName>
        <fullName evidence="2">Uncharacterized protein</fullName>
    </submittedName>
</protein>